<evidence type="ECO:0000256" key="3">
    <source>
        <dbReference type="ARBA" id="ARBA00023027"/>
    </source>
</evidence>
<organism evidence="7 8">
    <name type="scientific">Salinicoccus jeotgali</name>
    <dbReference type="NCBI Taxonomy" id="381634"/>
    <lineage>
        <taxon>Bacteria</taxon>
        <taxon>Bacillati</taxon>
        <taxon>Bacillota</taxon>
        <taxon>Bacilli</taxon>
        <taxon>Bacillales</taxon>
        <taxon>Staphylococcaceae</taxon>
        <taxon>Salinicoccus</taxon>
    </lineage>
</organism>
<comment type="caution">
    <text evidence="7">The sequence shown here is derived from an EMBL/GenBank/DDBJ whole genome shotgun (WGS) entry which is preliminary data.</text>
</comment>
<evidence type="ECO:0000313" key="7">
    <source>
        <dbReference type="EMBL" id="GAA3714175.1"/>
    </source>
</evidence>
<dbReference type="EMBL" id="BAABCK010000002">
    <property type="protein sequence ID" value="GAA3714175.1"/>
    <property type="molecule type" value="Genomic_DNA"/>
</dbReference>
<keyword evidence="3" id="KW-0520">NAD</keyword>
<dbReference type="RefSeq" id="WP_344700683.1">
    <property type="nucleotide sequence ID" value="NZ_BAABCK010000002.1"/>
</dbReference>
<dbReference type="PANTHER" id="PTHR43333:SF1">
    <property type="entry name" value="D-ISOMER SPECIFIC 2-HYDROXYACID DEHYDROGENASE NAD-BINDING DOMAIN-CONTAINING PROTEIN"/>
    <property type="match status" value="1"/>
</dbReference>
<dbReference type="InterPro" id="IPR036291">
    <property type="entry name" value="NAD(P)-bd_dom_sf"/>
</dbReference>
<dbReference type="Pfam" id="PF02826">
    <property type="entry name" value="2-Hacid_dh_C"/>
    <property type="match status" value="1"/>
</dbReference>
<evidence type="ECO:0000256" key="2">
    <source>
        <dbReference type="ARBA" id="ARBA00023002"/>
    </source>
</evidence>
<keyword evidence="8" id="KW-1185">Reference proteome</keyword>
<proteinExistence type="inferred from homology"/>
<evidence type="ECO:0000259" key="6">
    <source>
        <dbReference type="Pfam" id="PF02826"/>
    </source>
</evidence>
<evidence type="ECO:0000256" key="4">
    <source>
        <dbReference type="RuleBase" id="RU003719"/>
    </source>
</evidence>
<evidence type="ECO:0000259" key="5">
    <source>
        <dbReference type="Pfam" id="PF00389"/>
    </source>
</evidence>
<gene>
    <name evidence="7" type="ORF">GCM10022378_01220</name>
</gene>
<dbReference type="Pfam" id="PF00389">
    <property type="entry name" value="2-Hacid_dh"/>
    <property type="match status" value="1"/>
</dbReference>
<reference evidence="8" key="1">
    <citation type="journal article" date="2019" name="Int. J. Syst. Evol. Microbiol.">
        <title>The Global Catalogue of Microorganisms (GCM) 10K type strain sequencing project: providing services to taxonomists for standard genome sequencing and annotation.</title>
        <authorList>
            <consortium name="The Broad Institute Genomics Platform"/>
            <consortium name="The Broad Institute Genome Sequencing Center for Infectious Disease"/>
            <person name="Wu L."/>
            <person name="Ma J."/>
        </authorList>
    </citation>
    <scope>NUCLEOTIDE SEQUENCE [LARGE SCALE GENOMIC DNA]</scope>
    <source>
        <strain evidence="8">JCM 16981</strain>
    </source>
</reference>
<feature type="domain" description="D-isomer specific 2-hydroxyacid dehydrogenase NAD-binding" evidence="6">
    <location>
        <begin position="103"/>
        <end position="276"/>
    </location>
</feature>
<dbReference type="Proteomes" id="UP001500920">
    <property type="component" value="Unassembled WGS sequence"/>
</dbReference>
<sequence>MKHILSTVHLKPDMVEAIEEAHPDMTYIYRKSKEVTDDDKAWCDIFVTYGSDFTSDDVEAFKNLKWMMVMSAGLDDLPLGELEHVHITNARGIHKIQMTEYTIGLLLDFHKGFHQLKEDQAQRHWRKNAKTEEIYGKSVHILGTGSIGSHLASVLGAFGLETTGYNTTGHEAEGFQTVHAIKDLTAEIGAADIVINILPSTPDTKYMLDLDFFKEMKGSAVFVNIGRGDIMTDETITAVLENGMIRHMILDVFNEEPLPENHEFYTFDNLTITPHASSKTSGYLERGFEIFMHNLQYMDDFDSMKNIIDPDRGY</sequence>
<name>A0ABP7E6Q4_9STAP</name>
<evidence type="ECO:0000256" key="1">
    <source>
        <dbReference type="ARBA" id="ARBA00005854"/>
    </source>
</evidence>
<feature type="domain" description="D-isomer specific 2-hydroxyacid dehydrogenase catalytic" evidence="5">
    <location>
        <begin position="6"/>
        <end position="278"/>
    </location>
</feature>
<dbReference type="SUPFAM" id="SSF51735">
    <property type="entry name" value="NAD(P)-binding Rossmann-fold domains"/>
    <property type="match status" value="1"/>
</dbReference>
<keyword evidence="2 4" id="KW-0560">Oxidoreductase</keyword>
<dbReference type="PANTHER" id="PTHR43333">
    <property type="entry name" value="2-HACID_DH_C DOMAIN-CONTAINING PROTEIN"/>
    <property type="match status" value="1"/>
</dbReference>
<protein>
    <submittedName>
        <fullName evidence="7">Glycerate dehydrogenase</fullName>
    </submittedName>
</protein>
<dbReference type="CDD" id="cd05300">
    <property type="entry name" value="2-Hacid_dh_1"/>
    <property type="match status" value="1"/>
</dbReference>
<dbReference type="Gene3D" id="3.40.50.720">
    <property type="entry name" value="NAD(P)-binding Rossmann-like Domain"/>
    <property type="match status" value="2"/>
</dbReference>
<dbReference type="InterPro" id="IPR006140">
    <property type="entry name" value="D-isomer_DH_NAD-bd"/>
</dbReference>
<accession>A0ABP7E6Q4</accession>
<evidence type="ECO:0000313" key="8">
    <source>
        <dbReference type="Proteomes" id="UP001500920"/>
    </source>
</evidence>
<dbReference type="SUPFAM" id="SSF52283">
    <property type="entry name" value="Formate/glycerate dehydrogenase catalytic domain-like"/>
    <property type="match status" value="1"/>
</dbReference>
<comment type="similarity">
    <text evidence="1 4">Belongs to the D-isomer specific 2-hydroxyacid dehydrogenase family.</text>
</comment>
<dbReference type="InterPro" id="IPR006139">
    <property type="entry name" value="D-isomer_2_OHA_DH_cat_dom"/>
</dbReference>